<organism evidence="2 3">
    <name type="scientific">Gracilariopsis chorda</name>
    <dbReference type="NCBI Taxonomy" id="448386"/>
    <lineage>
        <taxon>Eukaryota</taxon>
        <taxon>Rhodophyta</taxon>
        <taxon>Florideophyceae</taxon>
        <taxon>Rhodymeniophycidae</taxon>
        <taxon>Gracilariales</taxon>
        <taxon>Gracilariaceae</taxon>
        <taxon>Gracilariopsis</taxon>
    </lineage>
</organism>
<proteinExistence type="predicted"/>
<evidence type="ECO:0008006" key="4">
    <source>
        <dbReference type="Google" id="ProtNLM"/>
    </source>
</evidence>
<evidence type="ECO:0000256" key="1">
    <source>
        <dbReference type="SAM" id="MobiDB-lite"/>
    </source>
</evidence>
<dbReference type="Proteomes" id="UP000247409">
    <property type="component" value="Unassembled WGS sequence"/>
</dbReference>
<feature type="region of interest" description="Disordered" evidence="1">
    <location>
        <begin position="1"/>
        <end position="21"/>
    </location>
</feature>
<dbReference type="OrthoDB" id="8057069at2759"/>
<evidence type="ECO:0000313" key="2">
    <source>
        <dbReference type="EMBL" id="PXF47328.1"/>
    </source>
</evidence>
<reference evidence="2 3" key="1">
    <citation type="journal article" date="2018" name="Mol. Biol. Evol.">
        <title>Analysis of the draft genome of the red seaweed Gracilariopsis chorda provides insights into genome size evolution in Rhodophyta.</title>
        <authorList>
            <person name="Lee J."/>
            <person name="Yang E.C."/>
            <person name="Graf L."/>
            <person name="Yang J.H."/>
            <person name="Qiu H."/>
            <person name="Zel Zion U."/>
            <person name="Chan C.X."/>
            <person name="Stephens T.G."/>
            <person name="Weber A.P.M."/>
            <person name="Boo G.H."/>
            <person name="Boo S.M."/>
            <person name="Kim K.M."/>
            <person name="Shin Y."/>
            <person name="Jung M."/>
            <person name="Lee S.J."/>
            <person name="Yim H.S."/>
            <person name="Lee J.H."/>
            <person name="Bhattacharya D."/>
            <person name="Yoon H.S."/>
        </authorList>
    </citation>
    <scope>NUCLEOTIDE SEQUENCE [LARGE SCALE GENOMIC DNA]</scope>
    <source>
        <strain evidence="2 3">SKKU-2015</strain>
        <tissue evidence="2">Whole body</tissue>
    </source>
</reference>
<gene>
    <name evidence="2" type="ORF">BWQ96_02941</name>
</gene>
<accession>A0A2V3IYV6</accession>
<feature type="region of interest" description="Disordered" evidence="1">
    <location>
        <begin position="230"/>
        <end position="260"/>
    </location>
</feature>
<sequence length="260" mass="29927">MSARLNHDGNQVGPTPPLTKLGLQHNAKDGTEEPLGIIPAFYNTETQRFSGNDDEFWLDFLDRFELIAFECCKLSQSEALRFLPISLTGPALAFYRLNIKGKKLSYEKAVKLLRKSFHDANRERRIWHRIRNVRFEMYLDGKRTISEAYELLIDDLHILFPQVAQAYQCDSFRRDSLERACVGHDWFSHILARPSQELPTFTTLNHALGHAAQHFVESLGQQGKKDDIYGMEKVKVTKSTPRAGHSQPRNTTVNKRKSRN</sequence>
<name>A0A2V3IYV6_9FLOR</name>
<evidence type="ECO:0000313" key="3">
    <source>
        <dbReference type="Proteomes" id="UP000247409"/>
    </source>
</evidence>
<dbReference type="AlphaFoldDB" id="A0A2V3IYV6"/>
<comment type="caution">
    <text evidence="2">The sequence shown here is derived from an EMBL/GenBank/DDBJ whole genome shotgun (WGS) entry which is preliminary data.</text>
</comment>
<dbReference type="EMBL" id="NBIV01000026">
    <property type="protein sequence ID" value="PXF47328.1"/>
    <property type="molecule type" value="Genomic_DNA"/>
</dbReference>
<protein>
    <recommendedName>
        <fullName evidence="4">Retrotransposon gag domain-containing protein</fullName>
    </recommendedName>
</protein>
<keyword evidence="3" id="KW-1185">Reference proteome</keyword>